<reference evidence="1 2" key="2">
    <citation type="submission" date="2009-02" db="EMBL/GenBank/DDBJ databases">
        <title>Draft genome sequence of Clostridium methylpentosum (DSM 5476).</title>
        <authorList>
            <person name="Sudarsanam P."/>
            <person name="Ley R."/>
            <person name="Guruge J."/>
            <person name="Turnbaugh P.J."/>
            <person name="Mahowald M."/>
            <person name="Liep D."/>
            <person name="Gordon J."/>
        </authorList>
    </citation>
    <scope>NUCLEOTIDE SEQUENCE [LARGE SCALE GENOMIC DNA]</scope>
    <source>
        <strain evidence="1 2">DSM 5476</strain>
    </source>
</reference>
<keyword evidence="2" id="KW-1185">Reference proteome</keyword>
<dbReference type="AlphaFoldDB" id="C0EHC7"/>
<dbReference type="HOGENOM" id="CLU_2648128_0_0_9"/>
<organism evidence="1 2">
    <name type="scientific">[Clostridium] methylpentosum DSM 5476</name>
    <dbReference type="NCBI Taxonomy" id="537013"/>
    <lineage>
        <taxon>Bacteria</taxon>
        <taxon>Bacillati</taxon>
        <taxon>Bacillota</taxon>
        <taxon>Clostridia</taxon>
        <taxon>Eubacteriales</taxon>
        <taxon>Oscillospiraceae</taxon>
        <taxon>Oscillospiraceae incertae sedis</taxon>
    </lineage>
</organism>
<dbReference type="Proteomes" id="UP000003340">
    <property type="component" value="Unassembled WGS sequence"/>
</dbReference>
<evidence type="ECO:0000313" key="1">
    <source>
        <dbReference type="EMBL" id="EEG29214.1"/>
    </source>
</evidence>
<evidence type="ECO:0000313" key="2">
    <source>
        <dbReference type="Proteomes" id="UP000003340"/>
    </source>
</evidence>
<dbReference type="EMBL" id="ACEC01000115">
    <property type="protein sequence ID" value="EEG29214.1"/>
    <property type="molecule type" value="Genomic_DNA"/>
</dbReference>
<gene>
    <name evidence="1" type="ORF">CLOSTMETH_03327</name>
</gene>
<reference evidence="1 2" key="1">
    <citation type="submission" date="2009-01" db="EMBL/GenBank/DDBJ databases">
        <authorList>
            <person name="Fulton L."/>
            <person name="Clifton S."/>
            <person name="Fulton B."/>
            <person name="Xu J."/>
            <person name="Minx P."/>
            <person name="Pepin K.H."/>
            <person name="Johnson M."/>
            <person name="Bhonagiri V."/>
            <person name="Nash W.E."/>
            <person name="Mardis E.R."/>
            <person name="Wilson R.K."/>
        </authorList>
    </citation>
    <scope>NUCLEOTIDE SEQUENCE [LARGE SCALE GENOMIC DNA]</scope>
    <source>
        <strain evidence="1 2">DSM 5476</strain>
    </source>
</reference>
<comment type="caution">
    <text evidence="1">The sequence shown here is derived from an EMBL/GenBank/DDBJ whole genome shotgun (WGS) entry which is preliminary data.</text>
</comment>
<sequence>MVSFQNRAGCSSRVFPIRFVRANGVPHMSGSPFSAAGAVQMTDCRLDESQLCRSGRIATDADDITKKVGGSNAQRT</sequence>
<protein>
    <submittedName>
        <fullName evidence="1">Uncharacterized protein</fullName>
    </submittedName>
</protein>
<dbReference type="STRING" id="537013.CLOSTMETH_03327"/>
<accession>C0EHC7</accession>
<proteinExistence type="predicted"/>
<name>C0EHC7_9FIRM</name>